<dbReference type="PANTHER" id="PTHR12599:SF0">
    <property type="entry name" value="PTERIN-4-ALPHA-CARBINOLAMINE DEHYDRATASE"/>
    <property type="match status" value="1"/>
</dbReference>
<dbReference type="EC" id="4.2.1.96" evidence="3"/>
<proteinExistence type="inferred from homology"/>
<dbReference type="EMBL" id="BMIJ01000003">
    <property type="protein sequence ID" value="GGB93135.1"/>
    <property type="molecule type" value="Genomic_DNA"/>
</dbReference>
<name>A0ABQ1KDV3_9GAMM</name>
<dbReference type="InterPro" id="IPR001533">
    <property type="entry name" value="Pterin_deHydtase"/>
</dbReference>
<reference evidence="7" key="1">
    <citation type="journal article" date="2019" name="Int. J. Syst. Evol. Microbiol.">
        <title>The Global Catalogue of Microorganisms (GCM) 10K type strain sequencing project: providing services to taxonomists for standard genome sequencing and annotation.</title>
        <authorList>
            <consortium name="The Broad Institute Genomics Platform"/>
            <consortium name="The Broad Institute Genome Sequencing Center for Infectious Disease"/>
            <person name="Wu L."/>
            <person name="Ma J."/>
        </authorList>
    </citation>
    <scope>NUCLEOTIDE SEQUENCE [LARGE SCALE GENOMIC DNA]</scope>
    <source>
        <strain evidence="7">CGMCC 1.15341</strain>
    </source>
</reference>
<evidence type="ECO:0000313" key="6">
    <source>
        <dbReference type="EMBL" id="GGB93135.1"/>
    </source>
</evidence>
<dbReference type="InterPro" id="IPR036428">
    <property type="entry name" value="PCD_sf"/>
</dbReference>
<evidence type="ECO:0000256" key="3">
    <source>
        <dbReference type="ARBA" id="ARBA00013252"/>
    </source>
</evidence>
<dbReference type="PANTHER" id="PTHR12599">
    <property type="entry name" value="PTERIN-4-ALPHA-CARBINOLAMINE DEHYDRATASE"/>
    <property type="match status" value="1"/>
</dbReference>
<accession>A0ABQ1KDV3</accession>
<comment type="catalytic activity">
    <reaction evidence="1">
        <text>(4aS,6R)-4a-hydroxy-L-erythro-5,6,7,8-tetrahydrobiopterin = (6R)-L-erythro-6,7-dihydrobiopterin + H2O</text>
        <dbReference type="Rhea" id="RHEA:11920"/>
        <dbReference type="ChEBI" id="CHEBI:15377"/>
        <dbReference type="ChEBI" id="CHEBI:15642"/>
        <dbReference type="ChEBI" id="CHEBI:43120"/>
        <dbReference type="EC" id="4.2.1.96"/>
    </reaction>
</comment>
<keyword evidence="4" id="KW-0456">Lyase</keyword>
<comment type="similarity">
    <text evidence="2">Belongs to the pterin-4-alpha-carbinolamine dehydratase family.</text>
</comment>
<evidence type="ECO:0000256" key="4">
    <source>
        <dbReference type="ARBA" id="ARBA00023239"/>
    </source>
</evidence>
<dbReference type="Pfam" id="PF01329">
    <property type="entry name" value="Pterin_4a"/>
    <property type="match status" value="1"/>
</dbReference>
<sequence>MALDQQSCAPCRGGTPPLTGEQAKGYMEQVPKWTLSADGKRIGRAFSFDNFRDALRFVNRVGELAEEQGHHPEITFGWGYARIEIWTHKIDGLHENDFILAAKIDRL</sequence>
<protein>
    <recommendedName>
        <fullName evidence="3">4a-hydroxytetrahydrobiopterin dehydratase</fullName>
        <ecNumber evidence="3">4.2.1.96</ecNumber>
    </recommendedName>
</protein>
<keyword evidence="7" id="KW-1185">Reference proteome</keyword>
<organism evidence="6 7">
    <name type="scientific">Marinobacterium zhoushanense</name>
    <dbReference type="NCBI Taxonomy" id="1679163"/>
    <lineage>
        <taxon>Bacteria</taxon>
        <taxon>Pseudomonadati</taxon>
        <taxon>Pseudomonadota</taxon>
        <taxon>Gammaproteobacteria</taxon>
        <taxon>Oceanospirillales</taxon>
        <taxon>Oceanospirillaceae</taxon>
        <taxon>Marinobacterium</taxon>
    </lineage>
</organism>
<evidence type="ECO:0000313" key="7">
    <source>
        <dbReference type="Proteomes" id="UP000629025"/>
    </source>
</evidence>
<dbReference type="Proteomes" id="UP000629025">
    <property type="component" value="Unassembled WGS sequence"/>
</dbReference>
<evidence type="ECO:0000256" key="1">
    <source>
        <dbReference type="ARBA" id="ARBA00001554"/>
    </source>
</evidence>
<dbReference type="CDD" id="cd00913">
    <property type="entry name" value="PCD_DCoH_subfamily_a"/>
    <property type="match status" value="1"/>
</dbReference>
<gene>
    <name evidence="6" type="ORF">GCM10011352_18980</name>
</gene>
<evidence type="ECO:0000256" key="5">
    <source>
        <dbReference type="SAM" id="MobiDB-lite"/>
    </source>
</evidence>
<dbReference type="SUPFAM" id="SSF55248">
    <property type="entry name" value="PCD-like"/>
    <property type="match status" value="1"/>
</dbReference>
<dbReference type="RefSeq" id="WP_188747616.1">
    <property type="nucleotide sequence ID" value="NZ_BMIJ01000003.1"/>
</dbReference>
<dbReference type="Gene3D" id="3.30.1360.20">
    <property type="entry name" value="Transcriptional coactivator/pterin dehydratase"/>
    <property type="match status" value="1"/>
</dbReference>
<comment type="caution">
    <text evidence="6">The sequence shown here is derived from an EMBL/GenBank/DDBJ whole genome shotgun (WGS) entry which is preliminary data.</text>
</comment>
<feature type="region of interest" description="Disordered" evidence="5">
    <location>
        <begin position="1"/>
        <end position="23"/>
    </location>
</feature>
<evidence type="ECO:0000256" key="2">
    <source>
        <dbReference type="ARBA" id="ARBA00006472"/>
    </source>
</evidence>